<evidence type="ECO:0000313" key="6">
    <source>
        <dbReference type="Proteomes" id="UP000054516"/>
    </source>
</evidence>
<dbReference type="Proteomes" id="UP000054516">
    <property type="component" value="Unassembled WGS sequence"/>
</dbReference>
<feature type="domain" description="PurE" evidence="4">
    <location>
        <begin position="1"/>
        <end position="46"/>
    </location>
</feature>
<dbReference type="SUPFAM" id="SSF52255">
    <property type="entry name" value="N5-CAIR mutase (phosphoribosylaminoimidazole carboxylase, PurE)"/>
    <property type="match status" value="1"/>
</dbReference>
<dbReference type="EC" id="4.1.1.21" evidence="2"/>
<keyword evidence="3" id="KW-0658">Purine biosynthesis</keyword>
<gene>
    <name evidence="5" type="ORF">SAMD00023353_4600770</name>
</gene>
<proteinExistence type="predicted"/>
<dbReference type="AlphaFoldDB" id="A0A1S8AAK8"/>
<dbReference type="EMBL" id="DF977491">
    <property type="protein sequence ID" value="GAW26740.1"/>
    <property type="molecule type" value="Genomic_DNA"/>
</dbReference>
<evidence type="ECO:0000259" key="4">
    <source>
        <dbReference type="Pfam" id="PF00731"/>
    </source>
</evidence>
<dbReference type="PANTHER" id="PTHR23046">
    <property type="entry name" value="PHOSPHORIBOSYLAMINOIMIDAZOLE CARBOXYLASE CATALYTIC SUBUNIT"/>
    <property type="match status" value="1"/>
</dbReference>
<dbReference type="OrthoDB" id="15425at2759"/>
<reference evidence="5" key="1">
    <citation type="submission" date="2016-03" db="EMBL/GenBank/DDBJ databases">
        <title>Draft genome sequence of Rosellinia necatrix.</title>
        <authorList>
            <person name="Kanematsu S."/>
        </authorList>
    </citation>
    <scope>NUCLEOTIDE SEQUENCE [LARGE SCALE GENOMIC DNA]</scope>
    <source>
        <strain evidence="5">W97</strain>
    </source>
</reference>
<dbReference type="UniPathway" id="UPA00074">
    <property type="reaction ID" value="UER00130"/>
</dbReference>
<keyword evidence="6" id="KW-1185">Reference proteome</keyword>
<organism evidence="5">
    <name type="scientific">Rosellinia necatrix</name>
    <name type="common">White root-rot fungus</name>
    <dbReference type="NCBI Taxonomy" id="77044"/>
    <lineage>
        <taxon>Eukaryota</taxon>
        <taxon>Fungi</taxon>
        <taxon>Dikarya</taxon>
        <taxon>Ascomycota</taxon>
        <taxon>Pezizomycotina</taxon>
        <taxon>Sordariomycetes</taxon>
        <taxon>Xylariomycetidae</taxon>
        <taxon>Xylariales</taxon>
        <taxon>Xylariaceae</taxon>
        <taxon>Rosellinia</taxon>
    </lineage>
</organism>
<evidence type="ECO:0000256" key="2">
    <source>
        <dbReference type="ARBA" id="ARBA00012329"/>
    </source>
</evidence>
<evidence type="ECO:0000256" key="1">
    <source>
        <dbReference type="ARBA" id="ARBA00004747"/>
    </source>
</evidence>
<sequence length="66" mass="7362">MPRGIPCATVGIGNSTNAALLAIRILGIAFPEYLEKMKAYQEKMKSEVLAKDEVMLSTGWEKYLDR</sequence>
<comment type="pathway">
    <text evidence="1">Purine metabolism; IMP biosynthesis via de novo pathway; 5-amino-1-(5-phospho-D-ribosyl)imidazole-4-carboxylate from 5-amino-1-(5-phospho-D-ribosyl)imidazole (carboxylase route): step 1/1.</text>
</comment>
<dbReference type="InterPro" id="IPR000031">
    <property type="entry name" value="PurE_dom"/>
</dbReference>
<dbReference type="STRING" id="77044.A0A1S8AAK8"/>
<dbReference type="Pfam" id="PF00731">
    <property type="entry name" value="AIRC"/>
    <property type="match status" value="1"/>
</dbReference>
<evidence type="ECO:0000256" key="3">
    <source>
        <dbReference type="ARBA" id="ARBA00022755"/>
    </source>
</evidence>
<dbReference type="GO" id="GO:0006189">
    <property type="term" value="P:'de novo' IMP biosynthetic process"/>
    <property type="evidence" value="ECO:0007669"/>
    <property type="project" value="UniProtKB-UniPathway"/>
</dbReference>
<accession>A0A1S8AAK8</accession>
<evidence type="ECO:0000313" key="5">
    <source>
        <dbReference type="EMBL" id="GAW26740.1"/>
    </source>
</evidence>
<dbReference type="InterPro" id="IPR024694">
    <property type="entry name" value="PurE_prokaryotes"/>
</dbReference>
<dbReference type="Gene3D" id="3.40.50.1970">
    <property type="match status" value="1"/>
</dbReference>
<name>A0A1S8AAK8_ROSNE</name>
<protein>
    <recommendedName>
        <fullName evidence="2">phosphoribosylaminoimidazole carboxylase</fullName>
        <ecNumber evidence="2">4.1.1.21</ecNumber>
    </recommendedName>
</protein>
<keyword evidence="5" id="KW-0456">Lyase</keyword>
<dbReference type="GO" id="GO:0004638">
    <property type="term" value="F:phosphoribosylaminoimidazole carboxylase activity"/>
    <property type="evidence" value="ECO:0007669"/>
    <property type="project" value="UniProtKB-EC"/>
</dbReference>
<dbReference type="PANTHER" id="PTHR23046:SF2">
    <property type="entry name" value="PHOSPHORIBOSYLAMINOIMIDAZOLE CARBOXYLASE"/>
    <property type="match status" value="1"/>
</dbReference>